<keyword evidence="2" id="KW-0808">Transferase</keyword>
<dbReference type="Pfam" id="PF00069">
    <property type="entry name" value="Pkinase"/>
    <property type="match status" value="1"/>
</dbReference>
<dbReference type="GO" id="GO:0035556">
    <property type="term" value="P:intracellular signal transduction"/>
    <property type="evidence" value="ECO:0007669"/>
    <property type="project" value="TreeGrafter"/>
</dbReference>
<reference evidence="9 10" key="1">
    <citation type="journal article" date="2017" name="Gigascience">
        <title>Genome sequence of the small brown planthopper, Laodelphax striatellus.</title>
        <authorList>
            <person name="Zhu J."/>
            <person name="Jiang F."/>
            <person name="Wang X."/>
            <person name="Yang P."/>
            <person name="Bao Y."/>
            <person name="Zhao W."/>
            <person name="Wang W."/>
            <person name="Lu H."/>
            <person name="Wang Q."/>
            <person name="Cui N."/>
            <person name="Li J."/>
            <person name="Chen X."/>
            <person name="Luo L."/>
            <person name="Yu J."/>
            <person name="Kang L."/>
            <person name="Cui F."/>
        </authorList>
    </citation>
    <scope>NUCLEOTIDE SEQUENCE [LARGE SCALE GENOMIC DNA]</scope>
    <source>
        <strain evidence="9">Lst14</strain>
    </source>
</reference>
<feature type="region of interest" description="Disordered" evidence="7">
    <location>
        <begin position="361"/>
        <end position="447"/>
    </location>
</feature>
<dbReference type="Gene3D" id="1.10.510.10">
    <property type="entry name" value="Transferase(Phosphotransferase) domain 1"/>
    <property type="match status" value="1"/>
</dbReference>
<evidence type="ECO:0000256" key="5">
    <source>
        <dbReference type="ARBA" id="ARBA00022840"/>
    </source>
</evidence>
<gene>
    <name evidence="9" type="ORF">LSTR_LSTR007089</name>
</gene>
<sequence length="1172" mass="129709">MVVPEASINNIMGGLESTAGVRLHNHRRKLKQRFDIVRKLGQGTYGKVQLGINKETGQEVAIKTIKKCKIETEADLIRIRREIQIMSSVQHPNIIHIYEVFENREKMVLVMEYAAGGELYDYISEKKVLNEAEARRIFRQIATAVYYCHKHKICHRDLKLENVLLDEHGSAKIADFGLSNVFDETHLLGTFCGSPLYASPEIVKGTPYHGPEVDCWSLGVLLYTLVYGSMPFDGSNFKRLVRQISQGDYFEPKKPSPASPLIAEMLKVNSARRADIVAICSHWWIDSGEAVPCLEVAEELANQTPVRLDLLLSLAPSACAGASDKLLIPEQEEEAGPLECPVRSQSLGSLAVTQPIDFLAEEAQRSKKRSKSKRRERSSSRNRKRDESTPESDSYTEKPHRKSSKSKKKQQKIEEPTQKMDESSTTVADESMADVKKEDKMSEDIKTSEVAEILQTISQLEKDYKEGDAAIEKGEFSLDDYKMETAVEDGEKEKKEEKKEEEKTNEVEKEALFYEKEPEKEEPHPPAEAPPKPDTKKEAAAKVVDDKKSDDKKTDDKKPEDDKPKPSMERRKSKIFETAEKFCQLQQESSVKPPPKKVFLPGVKVSDAKKAYERKSSLATSRDSVVRPASRRNSAAESLSRRGSVADCGDFDRKFSLASTVALNKLVEDADENKEAKQSKEETVKPVLEEKKSADKIVGDVKAKPKASTPEKAKEKSVSPPADNTIQVKKIQNAVQVIGNAIDSNNGEKKAATLPRRKTSRAEIKLTTPKVAKPEFRSEVEHMVAAATPPAATTVQRSEVVFPVAAAAAVVPQSSSGNFAAMQQSISGNFAASGNVAAVAHPVRSKTLPPKQQEGAPREHIIPIRFEAGDEKPPPVAAKVAKEQRPVSRTNSKSLSRQSTADSDSGSVVSQGEPIRKSPREVIIPIAVEGGGFVTPNLEAVNRMRYQISEKFFLRMKLFDSSSFAQRRKDVISRLSPDSLLGRDSWIGDKKKPGHLAFPGYSITTRCLKTHQVSPAVACRRRGSSTAPTCRGDAMSRDSSSTLPRDFSTRSSTLRPSLLHSRSIEPGSSSKLPRRSTSLSLRQADDKPPVYRQKFPRNLVPETSAGALDESTTNSKSADNRYSLQEKQVVSEGGIGYSNNLQEKQVVNDGSRGNLQEKQAVNDGSRGKTYCK</sequence>
<feature type="compositionally biased region" description="Basic residues" evidence="7">
    <location>
        <begin position="399"/>
        <end position="410"/>
    </location>
</feature>
<dbReference type="InterPro" id="IPR017441">
    <property type="entry name" value="Protein_kinase_ATP_BS"/>
</dbReference>
<dbReference type="CDD" id="cd14073">
    <property type="entry name" value="STKc_NUAK"/>
    <property type="match status" value="1"/>
</dbReference>
<dbReference type="GO" id="GO:0005737">
    <property type="term" value="C:cytoplasm"/>
    <property type="evidence" value="ECO:0007669"/>
    <property type="project" value="TreeGrafter"/>
</dbReference>
<dbReference type="SUPFAM" id="SSF56112">
    <property type="entry name" value="Protein kinase-like (PK-like)"/>
    <property type="match status" value="1"/>
</dbReference>
<evidence type="ECO:0000256" key="6">
    <source>
        <dbReference type="PROSITE-ProRule" id="PRU10141"/>
    </source>
</evidence>
<protein>
    <recommendedName>
        <fullName evidence="8">Protein kinase domain-containing protein</fullName>
    </recommendedName>
</protein>
<accession>A0A482WFP2</accession>
<feature type="compositionally biased region" description="Basic and acidic residues" evidence="7">
    <location>
        <begin position="673"/>
        <end position="717"/>
    </location>
</feature>
<dbReference type="Proteomes" id="UP000291343">
    <property type="component" value="Unassembled WGS sequence"/>
</dbReference>
<dbReference type="SMR" id="A0A482WFP2"/>
<dbReference type="GO" id="GO:0050321">
    <property type="term" value="F:tau-protein kinase activity"/>
    <property type="evidence" value="ECO:0007669"/>
    <property type="project" value="TreeGrafter"/>
</dbReference>
<dbReference type="GO" id="GO:0000226">
    <property type="term" value="P:microtubule cytoskeleton organization"/>
    <property type="evidence" value="ECO:0007669"/>
    <property type="project" value="TreeGrafter"/>
</dbReference>
<dbReference type="InterPro" id="IPR000719">
    <property type="entry name" value="Prot_kinase_dom"/>
</dbReference>
<feature type="region of interest" description="Disordered" evidence="7">
    <location>
        <begin position="471"/>
        <end position="647"/>
    </location>
</feature>
<feature type="region of interest" description="Disordered" evidence="7">
    <location>
        <begin position="866"/>
        <end position="914"/>
    </location>
</feature>
<feature type="compositionally biased region" description="Low complexity" evidence="7">
    <location>
        <begin position="1049"/>
        <end position="1061"/>
    </location>
</feature>
<evidence type="ECO:0000256" key="2">
    <source>
        <dbReference type="ARBA" id="ARBA00022679"/>
    </source>
</evidence>
<feature type="region of interest" description="Disordered" evidence="7">
    <location>
        <begin position="667"/>
        <end position="725"/>
    </location>
</feature>
<keyword evidence="10" id="KW-1185">Reference proteome</keyword>
<evidence type="ECO:0000313" key="9">
    <source>
        <dbReference type="EMBL" id="RZF32011.1"/>
    </source>
</evidence>
<dbReference type="PROSITE" id="PS00107">
    <property type="entry name" value="PROTEIN_KINASE_ATP"/>
    <property type="match status" value="1"/>
</dbReference>
<feature type="region of interest" description="Disordered" evidence="7">
    <location>
        <begin position="1149"/>
        <end position="1172"/>
    </location>
</feature>
<dbReference type="InParanoid" id="A0A482WFP2"/>
<feature type="compositionally biased region" description="Polar residues" evidence="7">
    <location>
        <begin position="887"/>
        <end position="910"/>
    </location>
</feature>
<dbReference type="FunFam" id="1.10.510.10:FF:000389">
    <property type="entry name" value="Uncharacterized protein, isoform E"/>
    <property type="match status" value="1"/>
</dbReference>
<evidence type="ECO:0000313" key="10">
    <source>
        <dbReference type="Proteomes" id="UP000291343"/>
    </source>
</evidence>
<feature type="compositionally biased region" description="Basic and acidic residues" evidence="7">
    <location>
        <begin position="433"/>
        <end position="447"/>
    </location>
</feature>
<feature type="compositionally biased region" description="Basic and acidic residues" evidence="7">
    <location>
        <begin position="471"/>
        <end position="580"/>
    </location>
</feature>
<keyword evidence="5 6" id="KW-0067">ATP-binding</keyword>
<evidence type="ECO:0000256" key="4">
    <source>
        <dbReference type="ARBA" id="ARBA00022777"/>
    </source>
</evidence>
<comment type="caution">
    <text evidence="9">The sequence shown here is derived from an EMBL/GenBank/DDBJ whole genome shotgun (WGS) entry which is preliminary data.</text>
</comment>
<evidence type="ECO:0000259" key="8">
    <source>
        <dbReference type="PROSITE" id="PS50011"/>
    </source>
</evidence>
<feature type="compositionally biased region" description="Basic and acidic residues" evidence="7">
    <location>
        <begin position="606"/>
        <end position="616"/>
    </location>
</feature>
<evidence type="ECO:0000256" key="1">
    <source>
        <dbReference type="ARBA" id="ARBA00022527"/>
    </source>
</evidence>
<keyword evidence="3 6" id="KW-0547">Nucleotide-binding</keyword>
<dbReference type="PROSITE" id="PS00108">
    <property type="entry name" value="PROTEIN_KINASE_ST"/>
    <property type="match status" value="1"/>
</dbReference>
<feature type="domain" description="Protein kinase" evidence="8">
    <location>
        <begin position="34"/>
        <end position="285"/>
    </location>
</feature>
<dbReference type="PANTHER" id="PTHR24346:SF93">
    <property type="entry name" value="NUAK FAMILY SNF1-LIKE KINASE 1"/>
    <property type="match status" value="1"/>
</dbReference>
<dbReference type="InterPro" id="IPR008271">
    <property type="entry name" value="Ser/Thr_kinase_AS"/>
</dbReference>
<dbReference type="GO" id="GO:0005524">
    <property type="term" value="F:ATP binding"/>
    <property type="evidence" value="ECO:0007669"/>
    <property type="project" value="UniProtKB-UniRule"/>
</dbReference>
<feature type="compositionally biased region" description="Basic residues" evidence="7">
    <location>
        <begin position="366"/>
        <end position="383"/>
    </location>
</feature>
<organism evidence="9 10">
    <name type="scientific">Laodelphax striatellus</name>
    <name type="common">Small brown planthopper</name>
    <name type="synonym">Delphax striatella</name>
    <dbReference type="NCBI Taxonomy" id="195883"/>
    <lineage>
        <taxon>Eukaryota</taxon>
        <taxon>Metazoa</taxon>
        <taxon>Ecdysozoa</taxon>
        <taxon>Arthropoda</taxon>
        <taxon>Hexapoda</taxon>
        <taxon>Insecta</taxon>
        <taxon>Pterygota</taxon>
        <taxon>Neoptera</taxon>
        <taxon>Paraneoptera</taxon>
        <taxon>Hemiptera</taxon>
        <taxon>Auchenorrhyncha</taxon>
        <taxon>Fulgoroidea</taxon>
        <taxon>Delphacidae</taxon>
        <taxon>Criomorphinae</taxon>
        <taxon>Laodelphax</taxon>
    </lineage>
</organism>
<dbReference type="OrthoDB" id="193931at2759"/>
<feature type="binding site" evidence="6">
    <location>
        <position position="67"/>
    </location>
    <ligand>
        <name>ATP</name>
        <dbReference type="ChEBI" id="CHEBI:30616"/>
    </ligand>
</feature>
<dbReference type="EMBL" id="QKKF02037612">
    <property type="protein sequence ID" value="RZF32011.1"/>
    <property type="molecule type" value="Genomic_DNA"/>
</dbReference>
<dbReference type="InterPro" id="IPR011009">
    <property type="entry name" value="Kinase-like_dom_sf"/>
</dbReference>
<feature type="compositionally biased region" description="Polar residues" evidence="7">
    <location>
        <begin position="1066"/>
        <end position="1081"/>
    </location>
</feature>
<feature type="compositionally biased region" description="Basic and acidic residues" evidence="7">
    <location>
        <begin position="411"/>
        <end position="422"/>
    </location>
</feature>
<evidence type="ECO:0000256" key="3">
    <source>
        <dbReference type="ARBA" id="ARBA00022741"/>
    </source>
</evidence>
<dbReference type="AlphaFoldDB" id="A0A482WFP2"/>
<dbReference type="SMART" id="SM00220">
    <property type="entry name" value="S_TKc"/>
    <property type="match status" value="1"/>
</dbReference>
<keyword evidence="4" id="KW-0418">Kinase</keyword>
<dbReference type="PANTHER" id="PTHR24346">
    <property type="entry name" value="MAP/MICROTUBULE AFFINITY-REGULATING KINASE"/>
    <property type="match status" value="1"/>
</dbReference>
<dbReference type="FunFam" id="3.30.200.20:FF:000315">
    <property type="entry name" value="Calcium-dependent protein kinase 3"/>
    <property type="match status" value="1"/>
</dbReference>
<evidence type="ECO:0000256" key="7">
    <source>
        <dbReference type="SAM" id="MobiDB-lite"/>
    </source>
</evidence>
<keyword evidence="1" id="KW-0723">Serine/threonine-protein kinase</keyword>
<dbReference type="PROSITE" id="PS50011">
    <property type="entry name" value="PROTEIN_KINASE_DOM"/>
    <property type="match status" value="1"/>
</dbReference>
<feature type="compositionally biased region" description="Polar residues" evidence="7">
    <location>
        <begin position="1110"/>
        <end position="1120"/>
    </location>
</feature>
<dbReference type="STRING" id="195883.A0A482WFP2"/>
<feature type="region of interest" description="Disordered" evidence="7">
    <location>
        <begin position="1019"/>
        <end position="1120"/>
    </location>
</feature>
<proteinExistence type="predicted"/>
<name>A0A482WFP2_LAOST</name>